<feature type="domain" description="Flagellar hook protein FlgE/F/G-like D1" evidence="9">
    <location>
        <begin position="76"/>
        <end position="143"/>
    </location>
</feature>
<dbReference type="InterPro" id="IPR037925">
    <property type="entry name" value="FlgE/F/G-like"/>
</dbReference>
<accession>A0A831A561</accession>
<dbReference type="PANTHER" id="PTHR30435:SF1">
    <property type="entry name" value="FLAGELLAR HOOK PROTEIN FLGE"/>
    <property type="match status" value="1"/>
</dbReference>
<dbReference type="Gene3D" id="2.60.98.20">
    <property type="entry name" value="Flagellar hook protein FlgE"/>
    <property type="match status" value="1"/>
</dbReference>
<dbReference type="InterPro" id="IPR037058">
    <property type="entry name" value="Falgellar_hook_FlgE_sf"/>
</dbReference>
<evidence type="ECO:0000259" key="9">
    <source>
        <dbReference type="Pfam" id="PF22692"/>
    </source>
</evidence>
<organism evidence="10 11">
    <name type="scientific">Erwinia amylovora NBRC 12687 = CFBP 1232</name>
    <dbReference type="NCBI Taxonomy" id="1219359"/>
    <lineage>
        <taxon>Bacteria</taxon>
        <taxon>Pseudomonadati</taxon>
        <taxon>Pseudomonadota</taxon>
        <taxon>Gammaproteobacteria</taxon>
        <taxon>Enterobacterales</taxon>
        <taxon>Erwiniaceae</taxon>
        <taxon>Erwinia</taxon>
    </lineage>
</organism>
<dbReference type="NCBIfam" id="NF004238">
    <property type="entry name" value="PRK05682.1-1"/>
    <property type="match status" value="1"/>
</dbReference>
<feature type="domain" description="Flagellar hook protein FlgE D2" evidence="8">
    <location>
        <begin position="157"/>
        <end position="291"/>
    </location>
</feature>
<evidence type="ECO:0000256" key="4">
    <source>
        <dbReference type="ARBA" id="ARBA00023143"/>
    </source>
</evidence>
<keyword evidence="4 5" id="KW-0975">Bacterial flagellum</keyword>
<reference evidence="10 11" key="2">
    <citation type="submission" date="2013-04" db="EMBL/GenBank/DDBJ databases">
        <title>Comparative genomics of 12 strains of Erwinia amylovora identifies a pan-genome with a large conserved core and provides insights into host specificity.</title>
        <authorList>
            <person name="Mann R.A."/>
            <person name="Smits T.H.M."/>
            <person name="Buehlmann A."/>
            <person name="Blom J."/>
            <person name="Goesmann A."/>
            <person name="Frey J.E."/>
            <person name="Plummer K.M."/>
            <person name="Beer S.V."/>
            <person name="Luck J."/>
            <person name="Duffy B."/>
            <person name="Rodoni B."/>
        </authorList>
    </citation>
    <scope>NUCLEOTIDE SEQUENCE [LARGE SCALE GENOMIC DNA]</scope>
    <source>
        <strain evidence="11">CFBP 1232</strain>
    </source>
</reference>
<dbReference type="PANTHER" id="PTHR30435">
    <property type="entry name" value="FLAGELLAR PROTEIN"/>
    <property type="match status" value="1"/>
</dbReference>
<dbReference type="GeneID" id="97606845"/>
<dbReference type="EMBL" id="CAPB01000033">
    <property type="protein sequence ID" value="CCO94676.1"/>
    <property type="molecule type" value="Genomic_DNA"/>
</dbReference>
<dbReference type="GO" id="GO:0009425">
    <property type="term" value="C:bacterial-type flagellum basal body"/>
    <property type="evidence" value="ECO:0007669"/>
    <property type="project" value="UniProtKB-SubCell"/>
</dbReference>
<evidence type="ECO:0000256" key="2">
    <source>
        <dbReference type="ARBA" id="ARBA00009677"/>
    </source>
</evidence>
<sequence>MSFSQGLSGLNAAASALDVVGNNIANSQTFGFKSGSIGFADIFAGAQGMGVQVAGSGQNFKDGGLTGTGRNLDMGINGNGFFRLMDEAGQAYYSRNGQFDTDVNGYITNLTNGLRLTGYQATGTPPAIQAGAAVAPIQIDKTGMPPVASTSGKLNGNLTASSEVITKTPFDHTDADTFNSSSQIEAFDSLGNRHTIDIYYVKTATGEWKAYANDASAPVTSGTPPKSEYTELAITFDENGKLTNDAASSILNVKSAGLNGATPLDLQLDLSGITQHESDASTFEPVKTDGHAAGNYVNFQIGDNGEITANYDNGEKQLIAQVVLANFANPGGLQQNGNNTWVESPQSGGSIIGTAGSGSFGSLTGGALENSNVDLGSEMVNMIVYQRNYQSNSQTIKTQSEMLQTLVNLR</sequence>
<comment type="caution">
    <text evidence="10">The sequence shown here is derived from an EMBL/GenBank/DDBJ whole genome shotgun (WGS) entry which is preliminary data.</text>
</comment>
<feature type="domain" description="Flagellar basal body rod protein N-terminal" evidence="6">
    <location>
        <begin position="6"/>
        <end position="33"/>
    </location>
</feature>
<dbReference type="GO" id="GO:0009424">
    <property type="term" value="C:bacterial-type flagellum hook"/>
    <property type="evidence" value="ECO:0007669"/>
    <property type="project" value="TreeGrafter"/>
</dbReference>
<dbReference type="AlphaFoldDB" id="A0A831A561"/>
<dbReference type="Pfam" id="PF22692">
    <property type="entry name" value="LlgE_F_G_D1"/>
    <property type="match status" value="1"/>
</dbReference>
<comment type="similarity">
    <text evidence="2 5">Belongs to the flagella basal body rod proteins family.</text>
</comment>
<keyword evidence="10" id="KW-0969">Cilium</keyword>
<evidence type="ECO:0000259" key="6">
    <source>
        <dbReference type="Pfam" id="PF00460"/>
    </source>
</evidence>
<proteinExistence type="inferred from homology"/>
<evidence type="ECO:0000259" key="7">
    <source>
        <dbReference type="Pfam" id="PF06429"/>
    </source>
</evidence>
<dbReference type="GO" id="GO:0071978">
    <property type="term" value="P:bacterial-type flagellum-dependent swarming motility"/>
    <property type="evidence" value="ECO:0007669"/>
    <property type="project" value="TreeGrafter"/>
</dbReference>
<gene>
    <name evidence="10" type="primary">flge3</name>
    <name evidence="10" type="ORF">BN437_2766</name>
</gene>
<comment type="subcellular location">
    <subcellularLocation>
        <location evidence="1 5">Bacterial flagellum basal body</location>
    </subcellularLocation>
</comment>
<dbReference type="InterPro" id="IPR001444">
    <property type="entry name" value="Flag_bb_rod_N"/>
</dbReference>
<evidence type="ECO:0000313" key="11">
    <source>
        <dbReference type="Proteomes" id="UP000013111"/>
    </source>
</evidence>
<dbReference type="InterPro" id="IPR010930">
    <property type="entry name" value="Flg_bb/hook_C_dom"/>
</dbReference>
<feature type="domain" description="Flagellar basal-body/hook protein C-terminal" evidence="7">
    <location>
        <begin position="366"/>
        <end position="409"/>
    </location>
</feature>
<dbReference type="InterPro" id="IPR053967">
    <property type="entry name" value="LlgE_F_G-like_D1"/>
</dbReference>
<dbReference type="Pfam" id="PF00460">
    <property type="entry name" value="Flg_bb_rod"/>
    <property type="match status" value="1"/>
</dbReference>
<protein>
    <recommendedName>
        <fullName evidence="3 5">Flagellar hook protein FlgE</fullName>
    </recommendedName>
</protein>
<keyword evidence="10" id="KW-0282">Flagellum</keyword>
<dbReference type="Pfam" id="PF07559">
    <property type="entry name" value="FlgE_D2"/>
    <property type="match status" value="1"/>
</dbReference>
<comment type="function">
    <text evidence="5">A flexible structure which links the flagellar filament to the drive apparatus in the basal body.</text>
</comment>
<dbReference type="RefSeq" id="WP_004162871.1">
    <property type="nucleotide sequence ID" value="NZ_BAYW01000011.1"/>
</dbReference>
<dbReference type="Pfam" id="PF06429">
    <property type="entry name" value="Flg_bbr_C"/>
    <property type="match status" value="1"/>
</dbReference>
<dbReference type="InterPro" id="IPR020013">
    <property type="entry name" value="Flagellar_FlgE/F/G"/>
</dbReference>
<evidence type="ECO:0000313" key="10">
    <source>
        <dbReference type="EMBL" id="CCO94676.1"/>
    </source>
</evidence>
<evidence type="ECO:0000256" key="3">
    <source>
        <dbReference type="ARBA" id="ARBA00019015"/>
    </source>
</evidence>
<evidence type="ECO:0000256" key="5">
    <source>
        <dbReference type="RuleBase" id="RU362116"/>
    </source>
</evidence>
<name>A0A831A561_ERWAM</name>
<evidence type="ECO:0000259" key="8">
    <source>
        <dbReference type="Pfam" id="PF07559"/>
    </source>
</evidence>
<dbReference type="Proteomes" id="UP000013111">
    <property type="component" value="Unassembled WGS sequence"/>
</dbReference>
<dbReference type="SUPFAM" id="SSF117143">
    <property type="entry name" value="Flagellar hook protein flgE"/>
    <property type="match status" value="1"/>
</dbReference>
<evidence type="ECO:0000256" key="1">
    <source>
        <dbReference type="ARBA" id="ARBA00004117"/>
    </source>
</evidence>
<keyword evidence="10" id="KW-0966">Cell projection</keyword>
<reference evidence="10 11" key="1">
    <citation type="submission" date="2012-11" db="EMBL/GenBank/DDBJ databases">
        <authorList>
            <person name="Linke B."/>
        </authorList>
    </citation>
    <scope>NUCLEOTIDE SEQUENCE [LARGE SCALE GENOMIC DNA]</scope>
    <source>
        <strain evidence="11">CFBP 1232</strain>
    </source>
</reference>
<dbReference type="NCBIfam" id="TIGR03506">
    <property type="entry name" value="FlgEFG_subfam"/>
    <property type="match status" value="1"/>
</dbReference>
<dbReference type="InterPro" id="IPR011491">
    <property type="entry name" value="FlgE_D2"/>
</dbReference>
<dbReference type="GO" id="GO:0005829">
    <property type="term" value="C:cytosol"/>
    <property type="evidence" value="ECO:0007669"/>
    <property type="project" value="TreeGrafter"/>
</dbReference>